<dbReference type="Proteomes" id="UP000011991">
    <property type="component" value="Unassembled WGS sequence"/>
</dbReference>
<dbReference type="EMBL" id="ANOG01000946">
    <property type="protein sequence ID" value="EMI16537.1"/>
    <property type="molecule type" value="Genomic_DNA"/>
</dbReference>
<evidence type="ECO:0000313" key="2">
    <source>
        <dbReference type="Proteomes" id="UP000011991"/>
    </source>
</evidence>
<dbReference type="AlphaFoldDB" id="M5RMB8"/>
<sequence length="52" mass="5873">MCSAAVWETAGQQHRLLRRLSGCCVDELSSFAKLRFDRGAINDDAPFMVGRW</sequence>
<dbReference type="PATRIC" id="fig|1265738.3.peg.6533"/>
<evidence type="ECO:0000313" key="1">
    <source>
        <dbReference type="EMBL" id="EMI16537.1"/>
    </source>
</evidence>
<name>M5RMB8_9BACT</name>
<reference evidence="1 2" key="1">
    <citation type="journal article" date="2013" name="Mar. Genomics">
        <title>Expression of sulfatases in Rhodopirellula baltica and the diversity of sulfatases in the genus Rhodopirellula.</title>
        <authorList>
            <person name="Wegner C.E."/>
            <person name="Richter-Heitmann T."/>
            <person name="Klindworth A."/>
            <person name="Klockow C."/>
            <person name="Richter M."/>
            <person name="Achstetter T."/>
            <person name="Glockner F.O."/>
            <person name="Harder J."/>
        </authorList>
    </citation>
    <scope>NUCLEOTIDE SEQUENCE [LARGE SCALE GENOMIC DNA]</scope>
    <source>
        <strain evidence="1 2">SM1</strain>
    </source>
</reference>
<comment type="caution">
    <text evidence="1">The sequence shown here is derived from an EMBL/GenBank/DDBJ whole genome shotgun (WGS) entry which is preliminary data.</text>
</comment>
<protein>
    <submittedName>
        <fullName evidence="1">Uncharacterized protein</fullName>
    </submittedName>
</protein>
<accession>M5RMB8</accession>
<keyword evidence="2" id="KW-1185">Reference proteome</keyword>
<proteinExistence type="predicted"/>
<organism evidence="1 2">
    <name type="scientific">Rhodopirellula maiorica SM1</name>
    <dbReference type="NCBI Taxonomy" id="1265738"/>
    <lineage>
        <taxon>Bacteria</taxon>
        <taxon>Pseudomonadati</taxon>
        <taxon>Planctomycetota</taxon>
        <taxon>Planctomycetia</taxon>
        <taxon>Pirellulales</taxon>
        <taxon>Pirellulaceae</taxon>
        <taxon>Novipirellula</taxon>
    </lineage>
</organism>
<gene>
    <name evidence="1" type="ORF">RMSM_06548</name>
</gene>